<organism evidence="2 3">
    <name type="scientific">Dictyobacter kobayashii</name>
    <dbReference type="NCBI Taxonomy" id="2014872"/>
    <lineage>
        <taxon>Bacteria</taxon>
        <taxon>Bacillati</taxon>
        <taxon>Chloroflexota</taxon>
        <taxon>Ktedonobacteria</taxon>
        <taxon>Ktedonobacterales</taxon>
        <taxon>Dictyobacteraceae</taxon>
        <taxon>Dictyobacter</taxon>
    </lineage>
</organism>
<evidence type="ECO:0000313" key="2">
    <source>
        <dbReference type="EMBL" id="GCE21051.1"/>
    </source>
</evidence>
<feature type="transmembrane region" description="Helical" evidence="1">
    <location>
        <begin position="31"/>
        <end position="52"/>
    </location>
</feature>
<evidence type="ECO:0000256" key="1">
    <source>
        <dbReference type="SAM" id="Phobius"/>
    </source>
</evidence>
<gene>
    <name evidence="2" type="ORF">KDK_48510</name>
</gene>
<name>A0A402APD2_9CHLR</name>
<dbReference type="AlphaFoldDB" id="A0A402APD2"/>
<keyword evidence="1" id="KW-1133">Transmembrane helix</keyword>
<dbReference type="RefSeq" id="WP_126552617.1">
    <property type="nucleotide sequence ID" value="NZ_BIFS01000001.1"/>
</dbReference>
<keyword evidence="1" id="KW-0472">Membrane</keyword>
<comment type="caution">
    <text evidence="2">The sequence shown here is derived from an EMBL/GenBank/DDBJ whole genome shotgun (WGS) entry which is preliminary data.</text>
</comment>
<protein>
    <submittedName>
        <fullName evidence="2">Uncharacterized protein</fullName>
    </submittedName>
</protein>
<keyword evidence="3" id="KW-1185">Reference proteome</keyword>
<evidence type="ECO:0000313" key="3">
    <source>
        <dbReference type="Proteomes" id="UP000287188"/>
    </source>
</evidence>
<proteinExistence type="predicted"/>
<reference evidence="3" key="1">
    <citation type="submission" date="2018-12" db="EMBL/GenBank/DDBJ databases">
        <title>Tengunoibacter tsumagoiensis gen. nov., sp. nov., Dictyobacter kobayashii sp. nov., D. alpinus sp. nov., and D. joshuensis sp. nov. and description of Dictyobacteraceae fam. nov. within the order Ktedonobacterales isolated from Tengu-no-mugimeshi.</title>
        <authorList>
            <person name="Wang C.M."/>
            <person name="Zheng Y."/>
            <person name="Sakai Y."/>
            <person name="Toyoda A."/>
            <person name="Minakuchi Y."/>
            <person name="Abe K."/>
            <person name="Yokota A."/>
            <person name="Yabe S."/>
        </authorList>
    </citation>
    <scope>NUCLEOTIDE SEQUENCE [LARGE SCALE GENOMIC DNA]</scope>
    <source>
        <strain evidence="3">Uno11</strain>
    </source>
</reference>
<dbReference type="Proteomes" id="UP000287188">
    <property type="component" value="Unassembled WGS sequence"/>
</dbReference>
<dbReference type="EMBL" id="BIFS01000001">
    <property type="protein sequence ID" value="GCE21051.1"/>
    <property type="molecule type" value="Genomic_DNA"/>
</dbReference>
<accession>A0A402APD2</accession>
<dbReference type="OrthoDB" id="2928291at2"/>
<keyword evidence="1" id="KW-0812">Transmembrane</keyword>
<sequence length="179" mass="20446">MMDNNVEHVEPPPAQHELPQRRGWIRRRRPVFGLLAMLAVLGVGLFATYSYISARHSEIDYSDINTSCTSLSKVVTHIHLHISIYVDDHPVVIPKNTGIATKQGHTCYYWLHTHDTSGVLHVESPTSHTFQLGDFLRIWQQRFHSHGYPDQLGYLAGRSMWMDSVPLTIFIISHYAAIC</sequence>